<dbReference type="EMBL" id="CAAALY010265923">
    <property type="protein sequence ID" value="VEL40673.1"/>
    <property type="molecule type" value="Genomic_DNA"/>
</dbReference>
<dbReference type="AlphaFoldDB" id="A0A448XN82"/>
<accession>A0A448XN82</accession>
<sequence>MLMWLKLSETGSSRGFAVPVQLVPYQNGQALINLPMSVCIPGQTNRLVIRFLDARRPGCAKSLMAWKTNFRMAEGTKGRCFPADKSHQIFAP</sequence>
<keyword evidence="2" id="KW-1185">Reference proteome</keyword>
<evidence type="ECO:0000313" key="2">
    <source>
        <dbReference type="Proteomes" id="UP000784294"/>
    </source>
</evidence>
<gene>
    <name evidence="1" type="ORF">PXEA_LOCUS34113</name>
</gene>
<evidence type="ECO:0000313" key="1">
    <source>
        <dbReference type="EMBL" id="VEL40673.1"/>
    </source>
</evidence>
<comment type="caution">
    <text evidence="1">The sequence shown here is derived from an EMBL/GenBank/DDBJ whole genome shotgun (WGS) entry which is preliminary data.</text>
</comment>
<name>A0A448XN82_9PLAT</name>
<organism evidence="1 2">
    <name type="scientific">Protopolystoma xenopodis</name>
    <dbReference type="NCBI Taxonomy" id="117903"/>
    <lineage>
        <taxon>Eukaryota</taxon>
        <taxon>Metazoa</taxon>
        <taxon>Spiralia</taxon>
        <taxon>Lophotrochozoa</taxon>
        <taxon>Platyhelminthes</taxon>
        <taxon>Monogenea</taxon>
        <taxon>Polyopisthocotylea</taxon>
        <taxon>Polystomatidea</taxon>
        <taxon>Polystomatidae</taxon>
        <taxon>Protopolystoma</taxon>
    </lineage>
</organism>
<dbReference type="Proteomes" id="UP000784294">
    <property type="component" value="Unassembled WGS sequence"/>
</dbReference>
<proteinExistence type="predicted"/>
<protein>
    <submittedName>
        <fullName evidence="1">Uncharacterized protein</fullName>
    </submittedName>
</protein>
<reference evidence="1" key="1">
    <citation type="submission" date="2018-11" db="EMBL/GenBank/DDBJ databases">
        <authorList>
            <consortium name="Pathogen Informatics"/>
        </authorList>
    </citation>
    <scope>NUCLEOTIDE SEQUENCE</scope>
</reference>